<gene>
    <name evidence="1" type="ORF">BS101_21300</name>
</gene>
<name>A0A1L5FDG1_CLOKL</name>
<evidence type="ECO:0000313" key="2">
    <source>
        <dbReference type="Proteomes" id="UP000184604"/>
    </source>
</evidence>
<protein>
    <submittedName>
        <fullName evidence="1">Uncharacterized protein</fullName>
    </submittedName>
</protein>
<reference evidence="1 2" key="1">
    <citation type="submission" date="2016-12" db="EMBL/GenBank/DDBJ databases">
        <title>Complete genome sequence of Clostridium kluyveri JZZ isolated from the pit mud of a Chinese flavor liquor-making factory.</title>
        <authorList>
            <person name="Wang Y."/>
        </authorList>
    </citation>
    <scope>NUCLEOTIDE SEQUENCE [LARGE SCALE GENOMIC DNA]</scope>
    <source>
        <strain evidence="1 2">JZZ</strain>
    </source>
</reference>
<dbReference type="OrthoDB" id="1913811at2"/>
<dbReference type="RefSeq" id="WP_073540808.1">
    <property type="nucleotide sequence ID" value="NZ_CP018335.1"/>
</dbReference>
<sequence>MIGEIIDMNVSHALISFQDGTTKDVNITHLPSNSKIGDRVNINPNSSPTLNDKLNDTYPINIL</sequence>
<organism evidence="1 2">
    <name type="scientific">Clostridium kluyveri</name>
    <dbReference type="NCBI Taxonomy" id="1534"/>
    <lineage>
        <taxon>Bacteria</taxon>
        <taxon>Bacillati</taxon>
        <taxon>Bacillota</taxon>
        <taxon>Clostridia</taxon>
        <taxon>Eubacteriales</taxon>
        <taxon>Clostridiaceae</taxon>
        <taxon>Clostridium</taxon>
    </lineage>
</organism>
<accession>A0A1L5FDG1</accession>
<evidence type="ECO:0000313" key="1">
    <source>
        <dbReference type="EMBL" id="APM41058.1"/>
    </source>
</evidence>
<proteinExistence type="predicted"/>
<dbReference type="EMBL" id="CP018335">
    <property type="protein sequence ID" value="APM41058.1"/>
    <property type="molecule type" value="Genomic_DNA"/>
</dbReference>
<dbReference type="AlphaFoldDB" id="A0A1L5FDG1"/>
<dbReference type="Proteomes" id="UP000184604">
    <property type="component" value="Chromosome"/>
</dbReference>